<gene>
    <name evidence="2" type="ORF">UFOPK1788_00710</name>
</gene>
<feature type="transmembrane region" description="Helical" evidence="1">
    <location>
        <begin position="123"/>
        <end position="144"/>
    </location>
</feature>
<evidence type="ECO:0000256" key="1">
    <source>
        <dbReference type="SAM" id="Phobius"/>
    </source>
</evidence>
<protein>
    <submittedName>
        <fullName evidence="2">Unannotated protein</fullName>
    </submittedName>
</protein>
<evidence type="ECO:0000313" key="2">
    <source>
        <dbReference type="EMBL" id="CAB4594420.1"/>
    </source>
</evidence>
<dbReference type="PIRSF" id="PIRSF037394">
    <property type="entry name" value="ABC_thiamine-permease_YkoE_prd"/>
    <property type="match status" value="1"/>
</dbReference>
<feature type="transmembrane region" description="Helical" evidence="1">
    <location>
        <begin position="73"/>
        <end position="89"/>
    </location>
</feature>
<reference evidence="2" key="1">
    <citation type="submission" date="2020-05" db="EMBL/GenBank/DDBJ databases">
        <authorList>
            <person name="Chiriac C."/>
            <person name="Salcher M."/>
            <person name="Ghai R."/>
            <person name="Kavagutti S V."/>
        </authorList>
    </citation>
    <scope>NUCLEOTIDE SEQUENCE</scope>
</reference>
<sequence length="189" mass="19345">MTVVSPRAWRTVDFVVAAVLGVAAGVIFSAWNALYAPLSVPIGSVTPGLVALLNGTWLLGGLIVALVIRKPGAAVFGEVLAALVSAAVGNQWGWLVLVLGLAQGLAIEAGFALWWYRRSGFAIAAVAGTLGGAVQGVLEVIYWYPGTDVLFSTVYVSSSIVSGALLGAGSAFLLVRALSKTGVLTAFGR</sequence>
<feature type="transmembrane region" description="Helical" evidence="1">
    <location>
        <begin position="12"/>
        <end position="36"/>
    </location>
</feature>
<accession>A0A6J6G1L6</accession>
<feature type="transmembrane region" description="Helical" evidence="1">
    <location>
        <begin position="150"/>
        <end position="175"/>
    </location>
</feature>
<dbReference type="AlphaFoldDB" id="A0A6J6G1L6"/>
<organism evidence="2">
    <name type="scientific">freshwater metagenome</name>
    <dbReference type="NCBI Taxonomy" id="449393"/>
    <lineage>
        <taxon>unclassified sequences</taxon>
        <taxon>metagenomes</taxon>
        <taxon>ecological metagenomes</taxon>
    </lineage>
</organism>
<keyword evidence="1" id="KW-1133">Transmembrane helix</keyword>
<proteinExistence type="predicted"/>
<feature type="transmembrane region" description="Helical" evidence="1">
    <location>
        <begin position="48"/>
        <end position="68"/>
    </location>
</feature>
<dbReference type="InterPro" id="IPR017195">
    <property type="entry name" value="ABC_thiamin-permease_prd"/>
</dbReference>
<keyword evidence="1" id="KW-0472">Membrane</keyword>
<keyword evidence="1" id="KW-0812">Transmembrane</keyword>
<feature type="transmembrane region" description="Helical" evidence="1">
    <location>
        <begin position="95"/>
        <end position="116"/>
    </location>
</feature>
<dbReference type="Pfam" id="PF09819">
    <property type="entry name" value="ABC_cobalt"/>
    <property type="match status" value="1"/>
</dbReference>
<dbReference type="EMBL" id="CAEZUE010000082">
    <property type="protein sequence ID" value="CAB4594420.1"/>
    <property type="molecule type" value="Genomic_DNA"/>
</dbReference>
<name>A0A6J6G1L6_9ZZZZ</name>